<name>A0A7W9CZ37_9HYPH</name>
<gene>
    <name evidence="1" type="ORF">GGD50_000378</name>
</gene>
<organism evidence="1 2">
    <name type="scientific">Rhizobium paranaense</name>
    <dbReference type="NCBI Taxonomy" id="1650438"/>
    <lineage>
        <taxon>Bacteria</taxon>
        <taxon>Pseudomonadati</taxon>
        <taxon>Pseudomonadota</taxon>
        <taxon>Alphaproteobacteria</taxon>
        <taxon>Hyphomicrobiales</taxon>
        <taxon>Rhizobiaceae</taxon>
        <taxon>Rhizobium/Agrobacterium group</taxon>
        <taxon>Rhizobium</taxon>
    </lineage>
</organism>
<proteinExistence type="predicted"/>
<comment type="caution">
    <text evidence="1">The sequence shown here is derived from an EMBL/GenBank/DDBJ whole genome shotgun (WGS) entry which is preliminary data.</text>
</comment>
<dbReference type="RefSeq" id="WP_181316020.1">
    <property type="nucleotide sequence ID" value="NZ_JACHBI010000001.1"/>
</dbReference>
<evidence type="ECO:0000313" key="2">
    <source>
        <dbReference type="Proteomes" id="UP000549882"/>
    </source>
</evidence>
<dbReference type="AlphaFoldDB" id="A0A7W9CZ37"/>
<protein>
    <submittedName>
        <fullName evidence="1">Uncharacterized protein</fullName>
    </submittedName>
</protein>
<dbReference type="Proteomes" id="UP000549882">
    <property type="component" value="Unassembled WGS sequence"/>
</dbReference>
<accession>A0A7W9CZ37</accession>
<reference evidence="1 2" key="1">
    <citation type="submission" date="2020-08" db="EMBL/GenBank/DDBJ databases">
        <title>Genomic Encyclopedia of Type Strains, Phase IV (KMG-V): Genome sequencing to study the core and pangenomes of soil and plant-associated prokaryotes.</title>
        <authorList>
            <person name="Whitman W."/>
        </authorList>
    </citation>
    <scope>NUCLEOTIDE SEQUENCE [LARGE SCALE GENOMIC DNA]</scope>
    <source>
        <strain evidence="1 2">SEMIA 4064</strain>
    </source>
</reference>
<dbReference type="EMBL" id="JACHBI010000001">
    <property type="protein sequence ID" value="MBB5571802.1"/>
    <property type="molecule type" value="Genomic_DNA"/>
</dbReference>
<sequence length="118" mass="13931">MEEIAEEPVGKVQRVKGLALSLHAFFQSLIWAFLPPQILGHERQVGQFLQRHGRQCRMLQRVVTLVVIARQVIEEKLQYRHGMPPRYRNDALVVYQSTGWWRLWFYAAMIARIAQLFN</sequence>
<evidence type="ECO:0000313" key="1">
    <source>
        <dbReference type="EMBL" id="MBB5571802.1"/>
    </source>
</evidence>
<keyword evidence="2" id="KW-1185">Reference proteome</keyword>